<sequence>MTDRGVDALDRGCGDKQNEISPRYDESADQLHLEGVLSGTTACGPLDITYAYNQESDRVIVEVILLNDNECESCTRYYEYDATVSFRKTPDIVAVAHSAPEDVMEMRALVIEEETTTAPA</sequence>
<proteinExistence type="predicted"/>
<gene>
    <name evidence="2" type="ORF">ACFR9T_16975</name>
</gene>
<feature type="region of interest" description="Disordered" evidence="1">
    <location>
        <begin position="1"/>
        <end position="25"/>
    </location>
</feature>
<dbReference type="RefSeq" id="WP_008523603.1">
    <property type="nucleotide sequence ID" value="NZ_JANHDL010000010.1"/>
</dbReference>
<dbReference type="Proteomes" id="UP001597185">
    <property type="component" value="Unassembled WGS sequence"/>
</dbReference>
<protein>
    <submittedName>
        <fullName evidence="2">Uncharacterized protein</fullName>
    </submittedName>
</protein>
<dbReference type="AlphaFoldDB" id="A0ABD6C4A8"/>
<keyword evidence="3" id="KW-1185">Reference proteome</keyword>
<dbReference type="EMBL" id="JBHUDB010000025">
    <property type="protein sequence ID" value="MFD1572247.1"/>
    <property type="molecule type" value="Genomic_DNA"/>
</dbReference>
<evidence type="ECO:0000313" key="2">
    <source>
        <dbReference type="EMBL" id="MFD1572247.1"/>
    </source>
</evidence>
<evidence type="ECO:0000256" key="1">
    <source>
        <dbReference type="SAM" id="MobiDB-lite"/>
    </source>
</evidence>
<comment type="caution">
    <text evidence="2">The sequence shown here is derived from an EMBL/GenBank/DDBJ whole genome shotgun (WGS) entry which is preliminary data.</text>
</comment>
<name>A0ABD6C4A8_9EURY</name>
<accession>A0ABD6C4A8</accession>
<dbReference type="GeneID" id="23797458"/>
<evidence type="ECO:0000313" key="3">
    <source>
        <dbReference type="Proteomes" id="UP001597185"/>
    </source>
</evidence>
<reference evidence="2 3" key="1">
    <citation type="journal article" date="2019" name="Int. J. Syst. Evol. Microbiol.">
        <title>The Global Catalogue of Microorganisms (GCM) 10K type strain sequencing project: providing services to taxonomists for standard genome sequencing and annotation.</title>
        <authorList>
            <consortium name="The Broad Institute Genomics Platform"/>
            <consortium name="The Broad Institute Genome Sequencing Center for Infectious Disease"/>
            <person name="Wu L."/>
            <person name="Ma J."/>
        </authorList>
    </citation>
    <scope>NUCLEOTIDE SEQUENCE [LARGE SCALE GENOMIC DNA]</scope>
    <source>
        <strain evidence="2 3">CGMCC 1.12689</strain>
    </source>
</reference>
<organism evidence="2 3">
    <name type="scientific">Halorubrum laminariae</name>
    <dbReference type="NCBI Taxonomy" id="1433523"/>
    <lineage>
        <taxon>Archaea</taxon>
        <taxon>Methanobacteriati</taxon>
        <taxon>Methanobacteriota</taxon>
        <taxon>Stenosarchaea group</taxon>
        <taxon>Halobacteria</taxon>
        <taxon>Halobacteriales</taxon>
        <taxon>Haloferacaceae</taxon>
        <taxon>Halorubrum</taxon>
    </lineage>
</organism>